<dbReference type="EMBL" id="CAJNOG010000015">
    <property type="protein sequence ID" value="CAF0758916.1"/>
    <property type="molecule type" value="Genomic_DNA"/>
</dbReference>
<dbReference type="Proteomes" id="UP000663845">
    <property type="component" value="Unassembled WGS sequence"/>
</dbReference>
<gene>
    <name evidence="5" type="ORF">JYZ213_LOCUS2941</name>
</gene>
<dbReference type="PROSITE" id="PS50181">
    <property type="entry name" value="FBOX"/>
    <property type="match status" value="1"/>
</dbReference>
<sequence length="732" mass="82527">MSHKQTQFMVLPNEVIYNIFDFLETSDILRAFAHLNCRYNDLIQFYIKRIDLTDGWEGNLRDFKWICRSIQTLKINQYYVHWLHDLDHKNNSRYYLQRTIPDVKFQFSQLHALHLVNISEWIKVISNMNLKSVSLWFDYDHSDCCEEGCIPQTVTQFSTNIVIETDKFHMDLIDLNVCIRSMIHLLEIVERTPNLQRLSVTFADNFHNKIMINDRQHRPVVKKLQRRHRSLKNKQHELSTIGSQSTTIIHTSIRQINKDPLTDKRSLKYHNSIHPVSAFTSHQIGKLSPIEYSIEPPIKPRRSMSLTSLRQDYESVSQQSQNKWRYDHSNRVTPQFDAHSTKTVNSLKLIDTKSLYSSSNRIDVTGDHHRHPNEKKKKKCSPLCILLSLIIGLLLLITIIIVPTMILTKSKATKIKPTNAVLRWNPVGITVAGITGLSGAAADCLTNPFSLAIDYDNTLYITDYGCNRVQSWLREASNGSTVAGNTNCTPGVGLNQLSQPAGIIVDSNSNLYIADSQNSRILFWPKNAISGTLIAGTGTAGTTNNALQIPYGISRDPISDTLYIADYGNHRIMSYLSNAISGTVVAGGNGAGTNYTQLYYPTSVYFEALSNSLIIDNYMAQNIVRWTIGDSKWTLLAGSLNSLAGTTSTLLNSPIGTTLDPMGNIYVADTLNHRIQFYPSNQSIASTIAGVTNSHGSNATHLYNPYGLALDSQLNLYVADSANNRIQKFVRY</sequence>
<feature type="transmembrane region" description="Helical" evidence="3">
    <location>
        <begin position="385"/>
        <end position="407"/>
    </location>
</feature>
<dbReference type="InterPro" id="IPR001258">
    <property type="entry name" value="NHL_repeat"/>
</dbReference>
<dbReference type="PROSITE" id="PS51125">
    <property type="entry name" value="NHL"/>
    <property type="match status" value="2"/>
</dbReference>
<dbReference type="PANTHER" id="PTHR24104">
    <property type="entry name" value="E3 UBIQUITIN-PROTEIN LIGASE NHLRC1-RELATED"/>
    <property type="match status" value="1"/>
</dbReference>
<feature type="repeat" description="NHL" evidence="2">
    <location>
        <begin position="651"/>
        <end position="681"/>
    </location>
</feature>
<evidence type="ECO:0000259" key="4">
    <source>
        <dbReference type="PROSITE" id="PS50181"/>
    </source>
</evidence>
<feature type="domain" description="F-box" evidence="4">
    <location>
        <begin position="5"/>
        <end position="50"/>
    </location>
</feature>
<dbReference type="Gene3D" id="2.120.10.30">
    <property type="entry name" value="TolB, C-terminal domain"/>
    <property type="match status" value="1"/>
</dbReference>
<name>A0A813Q239_9BILA</name>
<accession>A0A813Q239</accession>
<protein>
    <recommendedName>
        <fullName evidence="4">F-box domain-containing protein</fullName>
    </recommendedName>
</protein>
<proteinExistence type="predicted"/>
<dbReference type="InterPro" id="IPR011042">
    <property type="entry name" value="6-blade_b-propeller_TolB-like"/>
</dbReference>
<keyword evidence="3" id="KW-1133">Transmembrane helix</keyword>
<dbReference type="InterPro" id="IPR001810">
    <property type="entry name" value="F-box_dom"/>
</dbReference>
<evidence type="ECO:0000256" key="3">
    <source>
        <dbReference type="SAM" id="Phobius"/>
    </source>
</evidence>
<dbReference type="PANTHER" id="PTHR24104:SF25">
    <property type="entry name" value="PROTEIN LIN-41"/>
    <property type="match status" value="1"/>
</dbReference>
<dbReference type="AlphaFoldDB" id="A0A813Q239"/>
<evidence type="ECO:0000313" key="5">
    <source>
        <dbReference type="EMBL" id="CAF0758916.1"/>
    </source>
</evidence>
<evidence type="ECO:0000256" key="1">
    <source>
        <dbReference type="ARBA" id="ARBA00022737"/>
    </source>
</evidence>
<dbReference type="InterPro" id="IPR050952">
    <property type="entry name" value="TRIM-NHL_E3_ligases"/>
</dbReference>
<evidence type="ECO:0000256" key="2">
    <source>
        <dbReference type="PROSITE-ProRule" id="PRU00504"/>
    </source>
</evidence>
<dbReference type="Pfam" id="PF01436">
    <property type="entry name" value="NHL"/>
    <property type="match status" value="2"/>
</dbReference>
<dbReference type="SUPFAM" id="SSF101898">
    <property type="entry name" value="NHL repeat"/>
    <property type="match status" value="1"/>
</dbReference>
<keyword evidence="3" id="KW-0812">Transmembrane</keyword>
<keyword evidence="1" id="KW-0677">Repeat</keyword>
<organism evidence="5 6">
    <name type="scientific">Adineta steineri</name>
    <dbReference type="NCBI Taxonomy" id="433720"/>
    <lineage>
        <taxon>Eukaryota</taxon>
        <taxon>Metazoa</taxon>
        <taxon>Spiralia</taxon>
        <taxon>Gnathifera</taxon>
        <taxon>Rotifera</taxon>
        <taxon>Eurotatoria</taxon>
        <taxon>Bdelloidea</taxon>
        <taxon>Adinetida</taxon>
        <taxon>Adinetidae</taxon>
        <taxon>Adineta</taxon>
    </lineage>
</organism>
<comment type="caution">
    <text evidence="5">The sequence shown here is derived from an EMBL/GenBank/DDBJ whole genome shotgun (WGS) entry which is preliminary data.</text>
</comment>
<evidence type="ECO:0000313" key="6">
    <source>
        <dbReference type="Proteomes" id="UP000663845"/>
    </source>
</evidence>
<dbReference type="CDD" id="cd05819">
    <property type="entry name" value="NHL"/>
    <property type="match status" value="1"/>
</dbReference>
<keyword evidence="3" id="KW-0472">Membrane</keyword>
<dbReference type="GO" id="GO:0008270">
    <property type="term" value="F:zinc ion binding"/>
    <property type="evidence" value="ECO:0007669"/>
    <property type="project" value="UniProtKB-KW"/>
</dbReference>
<dbReference type="Gene3D" id="2.40.10.500">
    <property type="match status" value="1"/>
</dbReference>
<feature type="repeat" description="NHL" evidence="2">
    <location>
        <begin position="694"/>
        <end position="732"/>
    </location>
</feature>
<reference evidence="5" key="1">
    <citation type="submission" date="2021-02" db="EMBL/GenBank/DDBJ databases">
        <authorList>
            <person name="Nowell W R."/>
        </authorList>
    </citation>
    <scope>NUCLEOTIDE SEQUENCE</scope>
</reference>